<feature type="transmembrane region" description="Helical" evidence="1">
    <location>
        <begin position="35"/>
        <end position="52"/>
    </location>
</feature>
<dbReference type="HOGENOM" id="CLU_2920248_0_0_9"/>
<dbReference type="EMBL" id="ACIP02000001">
    <property type="protein sequence ID" value="EEP29262.1"/>
    <property type="molecule type" value="Genomic_DNA"/>
</dbReference>
<keyword evidence="3" id="KW-1185">Reference proteome</keyword>
<comment type="caution">
    <text evidence="2">The sequence shown here is derived from an EMBL/GenBank/DDBJ whole genome shotgun (WGS) entry which is preliminary data.</text>
</comment>
<sequence length="61" mass="6852">MTYLKNHYQIISFLFLSVVLFAAFALGLVPEEHRLLATALGIAVVLLIDQLIKDLSHRISD</sequence>
<feature type="transmembrane region" description="Helical" evidence="1">
    <location>
        <begin position="7"/>
        <end position="29"/>
    </location>
</feature>
<evidence type="ECO:0000256" key="1">
    <source>
        <dbReference type="SAM" id="Phobius"/>
    </source>
</evidence>
<dbReference type="STRING" id="626523.GCWU000342_00618"/>
<dbReference type="Proteomes" id="UP000003494">
    <property type="component" value="Unassembled WGS sequence"/>
</dbReference>
<dbReference type="AlphaFoldDB" id="C4G9G5"/>
<protein>
    <submittedName>
        <fullName evidence="2">Uncharacterized protein</fullName>
    </submittedName>
</protein>
<reference evidence="2" key="1">
    <citation type="submission" date="2009-04" db="EMBL/GenBank/DDBJ databases">
        <authorList>
            <person name="Weinstock G."/>
            <person name="Sodergren E."/>
            <person name="Clifton S."/>
            <person name="Fulton L."/>
            <person name="Fulton B."/>
            <person name="Courtney L."/>
            <person name="Fronick C."/>
            <person name="Harrison M."/>
            <person name="Strong C."/>
            <person name="Farmer C."/>
            <person name="Delahaunty K."/>
            <person name="Markovic C."/>
            <person name="Hall O."/>
            <person name="Minx P."/>
            <person name="Tomlinson C."/>
            <person name="Mitreva M."/>
            <person name="Nelson J."/>
            <person name="Hou S."/>
            <person name="Wollam A."/>
            <person name="Pepin K.H."/>
            <person name="Johnson M."/>
            <person name="Bhonagiri V."/>
            <person name="Nash W.E."/>
            <person name="Warren W."/>
            <person name="Chinwalla A."/>
            <person name="Mardis E.R."/>
            <person name="Wilson R.K."/>
        </authorList>
    </citation>
    <scope>NUCLEOTIDE SEQUENCE [LARGE SCALE GENOMIC DNA]</scope>
    <source>
        <strain evidence="2">DSM 14600</strain>
    </source>
</reference>
<evidence type="ECO:0000313" key="3">
    <source>
        <dbReference type="Proteomes" id="UP000003494"/>
    </source>
</evidence>
<keyword evidence="1" id="KW-0812">Transmembrane</keyword>
<organism evidence="2 3">
    <name type="scientific">Shuttleworthella satelles DSM 14600</name>
    <dbReference type="NCBI Taxonomy" id="626523"/>
    <lineage>
        <taxon>Bacteria</taxon>
        <taxon>Bacillati</taxon>
        <taxon>Bacillota</taxon>
        <taxon>Clostridia</taxon>
        <taxon>Lachnospirales</taxon>
        <taxon>Lachnospiraceae</taxon>
        <taxon>Shuttleworthella</taxon>
    </lineage>
</organism>
<name>C4G9G5_9FIRM</name>
<proteinExistence type="predicted"/>
<accession>C4G9G5</accession>
<evidence type="ECO:0000313" key="2">
    <source>
        <dbReference type="EMBL" id="EEP29262.1"/>
    </source>
</evidence>
<gene>
    <name evidence="2" type="ORF">GCWU000342_00618</name>
</gene>
<keyword evidence="1" id="KW-0472">Membrane</keyword>
<keyword evidence="1" id="KW-1133">Transmembrane helix</keyword>
<dbReference type="RefSeq" id="WP_006905650.1">
    <property type="nucleotide sequence ID" value="NZ_GG665866.1"/>
</dbReference>